<dbReference type="EMBL" id="CABIJS010000011">
    <property type="protein sequence ID" value="VUZ39082.1"/>
    <property type="molecule type" value="Genomic_DNA"/>
</dbReference>
<protein>
    <submittedName>
        <fullName evidence="1">Uncharacterized protein</fullName>
    </submittedName>
</protein>
<name>A0A564XVM4_HYMDI</name>
<organism evidence="1 3">
    <name type="scientific">Hymenolepis diminuta</name>
    <name type="common">Rat tapeworm</name>
    <dbReference type="NCBI Taxonomy" id="6216"/>
    <lineage>
        <taxon>Eukaryota</taxon>
        <taxon>Metazoa</taxon>
        <taxon>Spiralia</taxon>
        <taxon>Lophotrochozoa</taxon>
        <taxon>Platyhelminthes</taxon>
        <taxon>Cestoda</taxon>
        <taxon>Eucestoda</taxon>
        <taxon>Cyclophyllidea</taxon>
        <taxon>Hymenolepididae</taxon>
        <taxon>Hymenolepis</taxon>
    </lineage>
</organism>
<evidence type="ECO:0000313" key="1">
    <source>
        <dbReference type="EMBL" id="VUZ39082.1"/>
    </source>
</evidence>
<evidence type="ECO:0000313" key="3">
    <source>
        <dbReference type="Proteomes" id="UP000321570"/>
    </source>
</evidence>
<dbReference type="Proteomes" id="UP000321570">
    <property type="component" value="Unassembled WGS sequence"/>
</dbReference>
<evidence type="ECO:0000313" key="2">
    <source>
        <dbReference type="EMBL" id="VUZ39086.1"/>
    </source>
</evidence>
<gene>
    <name evidence="1" type="ORF">WMSIL1_LOCUS416</name>
    <name evidence="2" type="ORF">WMSIL1_LOCUS506</name>
</gene>
<reference evidence="1 3" key="1">
    <citation type="submission" date="2019-07" db="EMBL/GenBank/DDBJ databases">
        <authorList>
            <person name="Jastrzebski P J."/>
            <person name="Paukszto L."/>
            <person name="Jastrzebski P J."/>
        </authorList>
    </citation>
    <scope>NUCLEOTIDE SEQUENCE [LARGE SCALE GENOMIC DNA]</scope>
    <source>
        <strain evidence="1 3">WMS-il1</strain>
    </source>
</reference>
<dbReference type="AlphaFoldDB" id="A0A564XVM4"/>
<accession>A0A564XVM4</accession>
<dbReference type="EMBL" id="CABIJS010000011">
    <property type="protein sequence ID" value="VUZ39086.1"/>
    <property type="molecule type" value="Genomic_DNA"/>
</dbReference>
<sequence length="127" mass="14814">MTDLPHATRITMLLREFNKSDHYLFLSYFQPMDPADLTYEKINSKLDSVVGDNSSLFNLTISEDENVHHHGDVVNRLCTSFRFGSLDETQFRCFIFILEQETRCQVVPSQTRICWGLLTASFQLEWT</sequence>
<proteinExistence type="predicted"/>
<keyword evidence="3" id="KW-1185">Reference proteome</keyword>